<reference evidence="2 3" key="1">
    <citation type="submission" date="2018-06" db="EMBL/GenBank/DDBJ databases">
        <title>Genomic Encyclopedia of Archaeal and Bacterial Type Strains, Phase II (KMG-II): from individual species to whole genera.</title>
        <authorList>
            <person name="Goeker M."/>
        </authorList>
    </citation>
    <scope>NUCLEOTIDE SEQUENCE [LARGE SCALE GENOMIC DNA]</scope>
    <source>
        <strain evidence="2 3">DSM 23241</strain>
    </source>
</reference>
<protein>
    <submittedName>
        <fullName evidence="2">Type I phosphodiesterase/nucleotide pyrophosphatase</fullName>
    </submittedName>
</protein>
<dbReference type="InterPro" id="IPR017850">
    <property type="entry name" value="Alkaline_phosphatase_core_sf"/>
</dbReference>
<comment type="caution">
    <text evidence="2">The sequence shown here is derived from an EMBL/GenBank/DDBJ whole genome shotgun (WGS) entry which is preliminary data.</text>
</comment>
<dbReference type="EMBL" id="QKZV01000004">
    <property type="protein sequence ID" value="PZX62873.1"/>
    <property type="molecule type" value="Genomic_DNA"/>
</dbReference>
<feature type="signal peptide" evidence="1">
    <location>
        <begin position="1"/>
        <end position="21"/>
    </location>
</feature>
<organism evidence="2 3">
    <name type="scientific">Hydrotalea sandarakina</name>
    <dbReference type="NCBI Taxonomy" id="1004304"/>
    <lineage>
        <taxon>Bacteria</taxon>
        <taxon>Pseudomonadati</taxon>
        <taxon>Bacteroidota</taxon>
        <taxon>Chitinophagia</taxon>
        <taxon>Chitinophagales</taxon>
        <taxon>Chitinophagaceae</taxon>
        <taxon>Hydrotalea</taxon>
    </lineage>
</organism>
<dbReference type="AlphaFoldDB" id="A0A2W7RPY5"/>
<dbReference type="RefSeq" id="WP_111294965.1">
    <property type="nucleotide sequence ID" value="NZ_QKZV01000004.1"/>
</dbReference>
<evidence type="ECO:0000313" key="2">
    <source>
        <dbReference type="EMBL" id="PZX62873.1"/>
    </source>
</evidence>
<evidence type="ECO:0000313" key="3">
    <source>
        <dbReference type="Proteomes" id="UP000249720"/>
    </source>
</evidence>
<dbReference type="SUPFAM" id="SSF53649">
    <property type="entry name" value="Alkaline phosphatase-like"/>
    <property type="match status" value="1"/>
</dbReference>
<dbReference type="InterPro" id="IPR002591">
    <property type="entry name" value="Phosphodiest/P_Trfase"/>
</dbReference>
<keyword evidence="3" id="KW-1185">Reference proteome</keyword>
<name>A0A2W7RPY5_9BACT</name>
<proteinExistence type="predicted"/>
<dbReference type="Gene3D" id="3.40.720.10">
    <property type="entry name" value="Alkaline Phosphatase, subunit A"/>
    <property type="match status" value="1"/>
</dbReference>
<dbReference type="Proteomes" id="UP000249720">
    <property type="component" value="Unassembled WGS sequence"/>
</dbReference>
<sequence length="360" mass="41149">MKKIMLFLVVAIVFTQNKLHAQHKTENVVIVTLDGMRWQEVFKGVDAALLANKEFTRDSSFIAEKFTAPTPEASRAKLFPFLWSIVQQHGRLYGNRLYENDMNVANPYNFSYPGYNEIFTGYPDTAVNSNDKIKNKNENVLGFLNKQKGFTGKVAAFTTWDVFPYILNKWESGIFVNADTDTLHFNNAALSLINDMQFLTAQPLNVRPDIFTYTAAREYMKAYAPRVLYIAFDETDDFAHGGLYDQYLKSAHAEDAMIHDLWNYIQSNPKYKNKTTLIVTCDHGRGDVNKENWRSHGTRIPESSQIWMAVMGPDITPEGEIKKPMQIYQDQIAATIAELLGFTFKANHPVAKPIQQLFQN</sequence>
<dbReference type="Pfam" id="PF01663">
    <property type="entry name" value="Phosphodiest"/>
    <property type="match status" value="1"/>
</dbReference>
<keyword evidence="1" id="KW-0732">Signal</keyword>
<dbReference type="OrthoDB" id="9791578at2"/>
<evidence type="ECO:0000256" key="1">
    <source>
        <dbReference type="SAM" id="SignalP"/>
    </source>
</evidence>
<feature type="chain" id="PRO_5015900355" evidence="1">
    <location>
        <begin position="22"/>
        <end position="360"/>
    </location>
</feature>
<gene>
    <name evidence="2" type="ORF">LX80_01567</name>
</gene>
<accession>A0A2W7RPY5</accession>